<evidence type="ECO:0000256" key="7">
    <source>
        <dbReference type="ARBA" id="ARBA00047899"/>
    </source>
</evidence>
<organism evidence="10">
    <name type="scientific">seawater metagenome</name>
    <dbReference type="NCBI Taxonomy" id="1561972"/>
    <lineage>
        <taxon>unclassified sequences</taxon>
        <taxon>metagenomes</taxon>
        <taxon>ecological metagenomes</taxon>
    </lineage>
</organism>
<evidence type="ECO:0000259" key="9">
    <source>
        <dbReference type="PROSITE" id="PS50011"/>
    </source>
</evidence>
<dbReference type="PROSITE" id="PS50011">
    <property type="entry name" value="PROTEIN_KINASE_DOM"/>
    <property type="match status" value="1"/>
</dbReference>
<evidence type="ECO:0000256" key="1">
    <source>
        <dbReference type="ARBA" id="ARBA00012513"/>
    </source>
</evidence>
<dbReference type="GO" id="GO:0005524">
    <property type="term" value="F:ATP binding"/>
    <property type="evidence" value="ECO:0007669"/>
    <property type="project" value="UniProtKB-KW"/>
</dbReference>
<dbReference type="AlphaFoldDB" id="A0A5E8CKB3"/>
<dbReference type="PROSITE" id="PS00107">
    <property type="entry name" value="PROTEIN_KINASE_ATP"/>
    <property type="match status" value="1"/>
</dbReference>
<dbReference type="EC" id="2.7.11.1" evidence="1"/>
<comment type="catalytic activity">
    <reaction evidence="8">
        <text>L-seryl-[protein] + ATP = O-phospho-L-seryl-[protein] + ADP + H(+)</text>
        <dbReference type="Rhea" id="RHEA:17989"/>
        <dbReference type="Rhea" id="RHEA-COMP:9863"/>
        <dbReference type="Rhea" id="RHEA-COMP:11604"/>
        <dbReference type="ChEBI" id="CHEBI:15378"/>
        <dbReference type="ChEBI" id="CHEBI:29999"/>
        <dbReference type="ChEBI" id="CHEBI:30616"/>
        <dbReference type="ChEBI" id="CHEBI:83421"/>
        <dbReference type="ChEBI" id="CHEBI:456216"/>
        <dbReference type="EC" id="2.7.11.1"/>
    </reaction>
</comment>
<evidence type="ECO:0000313" key="10">
    <source>
        <dbReference type="EMBL" id="VVU95636.1"/>
    </source>
</evidence>
<comment type="catalytic activity">
    <reaction evidence="7">
        <text>L-threonyl-[protein] + ATP = O-phospho-L-threonyl-[protein] + ADP + H(+)</text>
        <dbReference type="Rhea" id="RHEA:46608"/>
        <dbReference type="Rhea" id="RHEA-COMP:11060"/>
        <dbReference type="Rhea" id="RHEA-COMP:11605"/>
        <dbReference type="ChEBI" id="CHEBI:15378"/>
        <dbReference type="ChEBI" id="CHEBI:30013"/>
        <dbReference type="ChEBI" id="CHEBI:30616"/>
        <dbReference type="ChEBI" id="CHEBI:61977"/>
        <dbReference type="ChEBI" id="CHEBI:456216"/>
        <dbReference type="EC" id="2.7.11.1"/>
    </reaction>
</comment>
<dbReference type="Gene3D" id="1.10.510.10">
    <property type="entry name" value="Transferase(Phosphotransferase) domain 1"/>
    <property type="match status" value="1"/>
</dbReference>
<sequence>MEIKSGSKIKDFMIVNKIGEGTYSNVYKAKRSTDQGYYAIKAIKEYSLKREDKISLMNEINILSKHKCKYLIRFHEVFTHKSLFFIVMEYAKNKDLGSLIKKYKRSGELISKNDISKWMYQLTSGIKYLHDRNIIHRDLKPANVLLDSDFTIKICDFGISKVTANSDALAKTQIGSPIYMSPELVSNQWYDSKIDIWALGCILFELITLDCAFTSNSMHALFRVINRGHYSKYKIRNPNYVSLLERMLVVNPNRRFDINQLISYLPRMLDSDTDLLKPKLDLKETLPNKKILPPINIPHSLNQWNSFLPSPSYDTIIISKPEIDKFNFVENTKLPSLDTKHVQLEKNKPNNKEIPIKLKAIADNYDNQLRYYKQNKKEIPIPAPQIKSPIKLKPIANNYDNQLRYYKPKPYHLENIRYPEQKKQRRQQQMYDYRKKKNLFSPVMNKPKPKINYDGNDKNYISPYNQFYLRHPQKYKIKLNPITNHNYISKIHYKSEYQRNFVNHLR</sequence>
<accession>A0A5E8CKB3</accession>
<feature type="domain" description="Protein kinase" evidence="9">
    <location>
        <begin position="12"/>
        <end position="268"/>
    </location>
</feature>
<evidence type="ECO:0000256" key="4">
    <source>
        <dbReference type="ARBA" id="ARBA00022741"/>
    </source>
</evidence>
<keyword evidence="2" id="KW-0723">Serine/threonine-protein kinase</keyword>
<name>A0A5E8CKB3_9ZZZZ</name>
<dbReference type="PANTHER" id="PTHR44899">
    <property type="entry name" value="CAMK FAMILY PROTEIN KINASE"/>
    <property type="match status" value="1"/>
</dbReference>
<proteinExistence type="predicted"/>
<dbReference type="SMART" id="SM00220">
    <property type="entry name" value="S_TKc"/>
    <property type="match status" value="1"/>
</dbReference>
<keyword evidence="3" id="KW-0808">Transferase</keyword>
<evidence type="ECO:0000256" key="8">
    <source>
        <dbReference type="ARBA" id="ARBA00048679"/>
    </source>
</evidence>
<dbReference type="GO" id="GO:0004674">
    <property type="term" value="F:protein serine/threonine kinase activity"/>
    <property type="evidence" value="ECO:0007669"/>
    <property type="project" value="UniProtKB-KW"/>
</dbReference>
<keyword evidence="5 10" id="KW-0418">Kinase</keyword>
<keyword evidence="6" id="KW-0067">ATP-binding</keyword>
<evidence type="ECO:0000256" key="2">
    <source>
        <dbReference type="ARBA" id="ARBA00022527"/>
    </source>
</evidence>
<reference evidence="10" key="1">
    <citation type="submission" date="2019-09" db="EMBL/GenBank/DDBJ databases">
        <authorList>
            <person name="Needham M D."/>
        </authorList>
    </citation>
    <scope>NUCLEOTIDE SEQUENCE</scope>
</reference>
<evidence type="ECO:0000256" key="3">
    <source>
        <dbReference type="ARBA" id="ARBA00022679"/>
    </source>
</evidence>
<protein>
    <recommendedName>
        <fullName evidence="1">non-specific serine/threonine protein kinase</fullName>
        <ecNumber evidence="1">2.7.11.1</ecNumber>
    </recommendedName>
</protein>
<dbReference type="InterPro" id="IPR017441">
    <property type="entry name" value="Protein_kinase_ATP_BS"/>
</dbReference>
<keyword evidence="4" id="KW-0547">Nucleotide-binding</keyword>
<dbReference type="PANTHER" id="PTHR44899:SF3">
    <property type="entry name" value="SERINE_THREONINE-PROTEIN KINASE NEK1"/>
    <property type="match status" value="1"/>
</dbReference>
<gene>
    <name evidence="10" type="ORF">CPAV1605_1388</name>
</gene>
<dbReference type="SUPFAM" id="SSF56112">
    <property type="entry name" value="Protein kinase-like (PK-like)"/>
    <property type="match status" value="1"/>
</dbReference>
<dbReference type="EMBL" id="CABVLZ010000007">
    <property type="protein sequence ID" value="VVU95636.1"/>
    <property type="molecule type" value="Genomic_DNA"/>
</dbReference>
<dbReference type="InterPro" id="IPR011009">
    <property type="entry name" value="Kinase-like_dom_sf"/>
</dbReference>
<dbReference type="Pfam" id="PF00069">
    <property type="entry name" value="Pkinase"/>
    <property type="match status" value="1"/>
</dbReference>
<dbReference type="InterPro" id="IPR008271">
    <property type="entry name" value="Ser/Thr_kinase_AS"/>
</dbReference>
<dbReference type="InterPro" id="IPR000719">
    <property type="entry name" value="Prot_kinase_dom"/>
</dbReference>
<dbReference type="PROSITE" id="PS00108">
    <property type="entry name" value="PROTEIN_KINASE_ST"/>
    <property type="match status" value="1"/>
</dbReference>
<evidence type="ECO:0000256" key="5">
    <source>
        <dbReference type="ARBA" id="ARBA00022777"/>
    </source>
</evidence>
<dbReference type="InterPro" id="IPR051131">
    <property type="entry name" value="NEK_Ser/Thr_kinase_NIMA"/>
</dbReference>
<evidence type="ECO:0000256" key="6">
    <source>
        <dbReference type="ARBA" id="ARBA00022840"/>
    </source>
</evidence>